<evidence type="ECO:0000256" key="2">
    <source>
        <dbReference type="ARBA" id="ARBA00023008"/>
    </source>
</evidence>
<dbReference type="SUPFAM" id="SSF48056">
    <property type="entry name" value="Di-copper centre-containing domain"/>
    <property type="match status" value="1"/>
</dbReference>
<comment type="caution">
    <text evidence="6">The sequence shown here is derived from an EMBL/GenBank/DDBJ whole genome shotgun (WGS) entry which is preliminary data.</text>
</comment>
<name>A0A9W8ALG9_9FUNG</name>
<dbReference type="Pfam" id="PF00264">
    <property type="entry name" value="Tyrosinase"/>
    <property type="match status" value="1"/>
</dbReference>
<dbReference type="InterPro" id="IPR002227">
    <property type="entry name" value="Tyrosinase_Cu-bd"/>
</dbReference>
<evidence type="ECO:0000256" key="1">
    <source>
        <dbReference type="ARBA" id="ARBA00022723"/>
    </source>
</evidence>
<dbReference type="AlphaFoldDB" id="A0A9W8ALG9"/>
<feature type="non-terminal residue" evidence="6">
    <location>
        <position position="1"/>
    </location>
</feature>
<feature type="domain" description="Tyrosinase copper-binding" evidence="4">
    <location>
        <begin position="47"/>
        <end position="64"/>
    </location>
</feature>
<keyword evidence="1" id="KW-0479">Metal-binding</keyword>
<feature type="compositionally biased region" description="Polar residues" evidence="3">
    <location>
        <begin position="264"/>
        <end position="282"/>
    </location>
</feature>
<dbReference type="GO" id="GO:0016491">
    <property type="term" value="F:oxidoreductase activity"/>
    <property type="evidence" value="ECO:0007669"/>
    <property type="project" value="InterPro"/>
</dbReference>
<gene>
    <name evidence="6" type="ORF">IWQ62_006094</name>
</gene>
<organism evidence="6 7">
    <name type="scientific">Dispira parvispora</name>
    <dbReference type="NCBI Taxonomy" id="1520584"/>
    <lineage>
        <taxon>Eukaryota</taxon>
        <taxon>Fungi</taxon>
        <taxon>Fungi incertae sedis</taxon>
        <taxon>Zoopagomycota</taxon>
        <taxon>Kickxellomycotina</taxon>
        <taxon>Dimargaritomycetes</taxon>
        <taxon>Dimargaritales</taxon>
        <taxon>Dimargaritaceae</taxon>
        <taxon>Dispira</taxon>
    </lineage>
</organism>
<feature type="domain" description="Tyrosinase copper-binding" evidence="5">
    <location>
        <begin position="188"/>
        <end position="199"/>
    </location>
</feature>
<dbReference type="InterPro" id="IPR008922">
    <property type="entry name" value="Di-copper_centre_dom_sf"/>
</dbReference>
<feature type="region of interest" description="Disordered" evidence="3">
    <location>
        <begin position="261"/>
        <end position="350"/>
    </location>
</feature>
<dbReference type="PROSITE" id="PS00497">
    <property type="entry name" value="TYROSINASE_1"/>
    <property type="match status" value="1"/>
</dbReference>
<keyword evidence="2" id="KW-0186">Copper</keyword>
<evidence type="ECO:0000259" key="4">
    <source>
        <dbReference type="PROSITE" id="PS00497"/>
    </source>
</evidence>
<keyword evidence="7" id="KW-1185">Reference proteome</keyword>
<dbReference type="PRINTS" id="PR00092">
    <property type="entry name" value="TYROSINASE"/>
</dbReference>
<evidence type="ECO:0000313" key="7">
    <source>
        <dbReference type="Proteomes" id="UP001150925"/>
    </source>
</evidence>
<proteinExistence type="predicted"/>
<reference evidence="6" key="1">
    <citation type="submission" date="2022-07" db="EMBL/GenBank/DDBJ databases">
        <title>Phylogenomic reconstructions and comparative analyses of Kickxellomycotina fungi.</title>
        <authorList>
            <person name="Reynolds N.K."/>
            <person name="Stajich J.E."/>
            <person name="Barry K."/>
            <person name="Grigoriev I.V."/>
            <person name="Crous P."/>
            <person name="Smith M.E."/>
        </authorList>
    </citation>
    <scope>NUCLEOTIDE SEQUENCE</scope>
    <source>
        <strain evidence="6">RSA 1196</strain>
    </source>
</reference>
<dbReference type="PANTHER" id="PTHR11474">
    <property type="entry name" value="TYROSINASE FAMILY MEMBER"/>
    <property type="match status" value="1"/>
</dbReference>
<feature type="compositionally biased region" description="Polar residues" evidence="3">
    <location>
        <begin position="289"/>
        <end position="300"/>
    </location>
</feature>
<sequence>RPTVRKEIREMSISERNAFFNAFKELNRRGGLNKFPVDHLTYSGDIHGNAIFLPWHRRYLYDFERALQSVSPGVTIPYWDWTMDAEDPANSIVFTSQCAGGNGAGEQKCVSNGPMANYTMDTPRRHCLGRDFNEGNKISAWWPVESVRVMVAEARTYDDLRQGIEFGQHGNVHLGIQGDMSTMHAPNDPLFFMHHAMVDKIWAVWQRRSRDNLYRYDGNNADGSAVTLNDRMPGLRGDVGSIMDPLSVNNCVEYTKSLYDRELQTSSPPSEGTAQGRPNSGGANAAPGQVTSPGNNSPSLADTLGFPQNGRRMTRRMDPLSPRCESCDLKKGQGYASNTPQPAQPTQADHYQKFSVPKPIPDWWIERNHLDANAVRRFEERHVKLLSVLNNLQGYVPLALRTVDSALDPLLGVPEDNPVRALLHEILTFQKEDDQPLLDTVGDKISVILNLL</sequence>
<dbReference type="OrthoDB" id="6132182at2759"/>
<dbReference type="InterPro" id="IPR050316">
    <property type="entry name" value="Tyrosinase/Hemocyanin"/>
</dbReference>
<dbReference type="EMBL" id="JANBPY010003011">
    <property type="protein sequence ID" value="KAJ1952995.1"/>
    <property type="molecule type" value="Genomic_DNA"/>
</dbReference>
<accession>A0A9W8ALG9</accession>
<dbReference type="PROSITE" id="PS00498">
    <property type="entry name" value="TYROSINASE_2"/>
    <property type="match status" value="1"/>
</dbReference>
<evidence type="ECO:0000259" key="5">
    <source>
        <dbReference type="PROSITE" id="PS00498"/>
    </source>
</evidence>
<dbReference type="GO" id="GO:0046872">
    <property type="term" value="F:metal ion binding"/>
    <property type="evidence" value="ECO:0007669"/>
    <property type="project" value="UniProtKB-KW"/>
</dbReference>
<protein>
    <recommendedName>
        <fullName evidence="4 5">Tyrosinase copper-binding domain-containing protein</fullName>
    </recommendedName>
</protein>
<evidence type="ECO:0000313" key="6">
    <source>
        <dbReference type="EMBL" id="KAJ1952995.1"/>
    </source>
</evidence>
<dbReference type="Proteomes" id="UP001150925">
    <property type="component" value="Unassembled WGS sequence"/>
</dbReference>
<evidence type="ECO:0000256" key="3">
    <source>
        <dbReference type="SAM" id="MobiDB-lite"/>
    </source>
</evidence>
<dbReference type="PANTHER" id="PTHR11474:SF126">
    <property type="entry name" value="TYROSINASE-LIKE PROTEIN TYR-1-RELATED"/>
    <property type="match status" value="1"/>
</dbReference>
<dbReference type="Gene3D" id="1.10.1280.10">
    <property type="entry name" value="Di-copper center containing domain from catechol oxidase"/>
    <property type="match status" value="1"/>
</dbReference>
<feature type="compositionally biased region" description="Polar residues" evidence="3">
    <location>
        <begin position="335"/>
        <end position="349"/>
    </location>
</feature>